<dbReference type="EMBL" id="BAWF01000005">
    <property type="protein sequence ID" value="GAF43038.1"/>
    <property type="molecule type" value="Genomic_DNA"/>
</dbReference>
<comment type="similarity">
    <text evidence="1">Belongs to the short-chain dehydrogenases/reductases (SDR) family.</text>
</comment>
<comment type="caution">
    <text evidence="4">The sequence shown here is derived from an EMBL/GenBank/DDBJ whole genome shotgun (WGS) entry which is preliminary data.</text>
</comment>
<dbReference type="InterPro" id="IPR002347">
    <property type="entry name" value="SDR_fam"/>
</dbReference>
<dbReference type="GO" id="GO:0016616">
    <property type="term" value="F:oxidoreductase activity, acting on the CH-OH group of donors, NAD or NADP as acceptor"/>
    <property type="evidence" value="ECO:0007669"/>
    <property type="project" value="TreeGrafter"/>
</dbReference>
<dbReference type="RefSeq" id="WP_052032873.1">
    <property type="nucleotide sequence ID" value="NZ_BAWF01000005.1"/>
</dbReference>
<dbReference type="Gene3D" id="3.40.50.720">
    <property type="entry name" value="NAD(P)-binding Rossmann-like Domain"/>
    <property type="match status" value="1"/>
</dbReference>
<dbReference type="SMART" id="SM00822">
    <property type="entry name" value="PKS_KR"/>
    <property type="match status" value="1"/>
</dbReference>
<dbReference type="PANTHER" id="PTHR42760">
    <property type="entry name" value="SHORT-CHAIN DEHYDROGENASES/REDUCTASES FAMILY MEMBER"/>
    <property type="match status" value="1"/>
</dbReference>
<dbReference type="SUPFAM" id="SSF51735">
    <property type="entry name" value="NAD(P)-binding Rossmann-fold domains"/>
    <property type="match status" value="1"/>
</dbReference>
<dbReference type="PRINTS" id="PR00081">
    <property type="entry name" value="GDHRDH"/>
</dbReference>
<evidence type="ECO:0000259" key="3">
    <source>
        <dbReference type="SMART" id="SM00822"/>
    </source>
</evidence>
<dbReference type="NCBIfam" id="NF009466">
    <property type="entry name" value="PRK12826.1-2"/>
    <property type="match status" value="1"/>
</dbReference>
<gene>
    <name evidence="4" type="primary">fabG</name>
    <name evidence="4" type="ORF">RW1_005_01470</name>
</gene>
<accession>X0PL30</accession>
<reference evidence="4 5" key="1">
    <citation type="submission" date="2014-02" db="EMBL/GenBank/DDBJ databases">
        <title>Whole genome shotgun sequence of Rhodococcus wratislaviensis NBRC 100605.</title>
        <authorList>
            <person name="Hosoyama A."/>
            <person name="Tsuchikane K."/>
            <person name="Yoshida I."/>
            <person name="Ohji S."/>
            <person name="Ichikawa N."/>
            <person name="Yamazoe A."/>
            <person name="Fujita N."/>
        </authorList>
    </citation>
    <scope>NUCLEOTIDE SEQUENCE [LARGE SCALE GENOMIC DNA]</scope>
    <source>
        <strain evidence="4 5">NBRC 100605</strain>
    </source>
</reference>
<dbReference type="InterPro" id="IPR057326">
    <property type="entry name" value="KR_dom"/>
</dbReference>
<dbReference type="OrthoDB" id="9808187at2"/>
<dbReference type="Pfam" id="PF13561">
    <property type="entry name" value="adh_short_C2"/>
    <property type="match status" value="1"/>
</dbReference>
<dbReference type="FunFam" id="3.40.50.720:FF:000173">
    <property type="entry name" value="3-oxoacyl-[acyl-carrier protein] reductase"/>
    <property type="match status" value="1"/>
</dbReference>
<feature type="domain" description="Ketoreductase" evidence="3">
    <location>
        <begin position="25"/>
        <end position="209"/>
    </location>
</feature>
<keyword evidence="5" id="KW-1185">Reference proteome</keyword>
<protein>
    <submittedName>
        <fullName evidence="4">3-oxoacyl-[acyl-carrier-protein] reductase</fullName>
    </submittedName>
</protein>
<proteinExistence type="inferred from homology"/>
<dbReference type="InterPro" id="IPR036291">
    <property type="entry name" value="NAD(P)-bd_dom_sf"/>
</dbReference>
<evidence type="ECO:0000256" key="1">
    <source>
        <dbReference type="ARBA" id="ARBA00006484"/>
    </source>
</evidence>
<name>X0PL30_RHOWR</name>
<evidence type="ECO:0000256" key="2">
    <source>
        <dbReference type="ARBA" id="ARBA00023002"/>
    </source>
</evidence>
<sequence length="265" mass="27607">MTAETLLSEPDRLEQWTTAPLLAGRAAVVTGAARGIGLEIATVFARHGARVLIVDLSEDDAQSAANTITAAGGVANGVGADVANESDVSKVVQTCLDTFGALDVVVNNAGIIRDATMRKMTLDDFRAVLEVNLTGTWLMTKAAGAMMREQRSGAIVNMSSISGKVGLVGQTNYSAAKAGIVGLTKASAKELAPHQVRVNAIQPGLILTPMTENMREDIREAKLKEIPLGRIGRPSEVAAVALFLASPLSSYVTATVTEVTGGRHA</sequence>
<evidence type="ECO:0000313" key="4">
    <source>
        <dbReference type="EMBL" id="GAF43038.1"/>
    </source>
</evidence>
<organism evidence="4 5">
    <name type="scientific">Rhodococcus wratislaviensis NBRC 100605</name>
    <dbReference type="NCBI Taxonomy" id="1219028"/>
    <lineage>
        <taxon>Bacteria</taxon>
        <taxon>Bacillati</taxon>
        <taxon>Actinomycetota</taxon>
        <taxon>Actinomycetes</taxon>
        <taxon>Mycobacteriales</taxon>
        <taxon>Nocardiaceae</taxon>
        <taxon>Rhodococcus</taxon>
    </lineage>
</organism>
<dbReference type="GO" id="GO:0030497">
    <property type="term" value="P:fatty acid elongation"/>
    <property type="evidence" value="ECO:0007669"/>
    <property type="project" value="TreeGrafter"/>
</dbReference>
<dbReference type="PANTHER" id="PTHR42760:SF40">
    <property type="entry name" value="3-OXOACYL-[ACYL-CARRIER-PROTEIN] REDUCTASE, CHLOROPLASTIC"/>
    <property type="match status" value="1"/>
</dbReference>
<keyword evidence="2" id="KW-0560">Oxidoreductase</keyword>
<dbReference type="NCBIfam" id="NF004198">
    <property type="entry name" value="PRK05653.1-3"/>
    <property type="match status" value="1"/>
</dbReference>
<evidence type="ECO:0000313" key="5">
    <source>
        <dbReference type="Proteomes" id="UP000019491"/>
    </source>
</evidence>
<dbReference type="PRINTS" id="PR00080">
    <property type="entry name" value="SDRFAMILY"/>
</dbReference>
<dbReference type="AlphaFoldDB" id="X0PL30"/>
<dbReference type="Proteomes" id="UP000019491">
    <property type="component" value="Unassembled WGS sequence"/>
</dbReference>
<dbReference type="NCBIfam" id="NF005559">
    <property type="entry name" value="PRK07231.1"/>
    <property type="match status" value="1"/>
</dbReference>